<evidence type="ECO:0000313" key="1">
    <source>
        <dbReference type="EMBL" id="GFQ66769.1"/>
    </source>
</evidence>
<protein>
    <submittedName>
        <fullName evidence="1">Uncharacterized protein</fullName>
    </submittedName>
</protein>
<evidence type="ECO:0000313" key="2">
    <source>
        <dbReference type="Proteomes" id="UP000887116"/>
    </source>
</evidence>
<organism evidence="1 2">
    <name type="scientific">Trichonephila clavata</name>
    <name type="common">Joro spider</name>
    <name type="synonym">Nephila clavata</name>
    <dbReference type="NCBI Taxonomy" id="2740835"/>
    <lineage>
        <taxon>Eukaryota</taxon>
        <taxon>Metazoa</taxon>
        <taxon>Ecdysozoa</taxon>
        <taxon>Arthropoda</taxon>
        <taxon>Chelicerata</taxon>
        <taxon>Arachnida</taxon>
        <taxon>Araneae</taxon>
        <taxon>Araneomorphae</taxon>
        <taxon>Entelegynae</taxon>
        <taxon>Araneoidea</taxon>
        <taxon>Nephilidae</taxon>
        <taxon>Trichonephila</taxon>
    </lineage>
</organism>
<comment type="caution">
    <text evidence="1">The sequence shown here is derived from an EMBL/GenBank/DDBJ whole genome shotgun (WGS) entry which is preliminary data.</text>
</comment>
<gene>
    <name evidence="1" type="ORF">TNCT_590851</name>
</gene>
<name>A0A8X6K9J1_TRICU</name>
<keyword evidence="2" id="KW-1185">Reference proteome</keyword>
<dbReference type="Proteomes" id="UP000887116">
    <property type="component" value="Unassembled WGS sequence"/>
</dbReference>
<sequence length="94" mass="10811">MKSMSCEELRARRTELKCRISIGSTFSGIVHLLFENVHGVTPEVPMCRLPVNLLISHRVLAKDFQSLREMASQSRVYNINCKYFGLWPILLTKT</sequence>
<proteinExistence type="predicted"/>
<dbReference type="AlphaFoldDB" id="A0A8X6K9J1"/>
<accession>A0A8X6K9J1</accession>
<dbReference type="EMBL" id="BMAO01000418">
    <property type="protein sequence ID" value="GFQ66769.1"/>
    <property type="molecule type" value="Genomic_DNA"/>
</dbReference>
<reference evidence="1" key="1">
    <citation type="submission" date="2020-07" db="EMBL/GenBank/DDBJ databases">
        <title>Multicomponent nature underlies the extraordinary mechanical properties of spider dragline silk.</title>
        <authorList>
            <person name="Kono N."/>
            <person name="Nakamura H."/>
            <person name="Mori M."/>
            <person name="Yoshida Y."/>
            <person name="Ohtoshi R."/>
            <person name="Malay A.D."/>
            <person name="Moran D.A.P."/>
            <person name="Tomita M."/>
            <person name="Numata K."/>
            <person name="Arakawa K."/>
        </authorList>
    </citation>
    <scope>NUCLEOTIDE SEQUENCE</scope>
</reference>